<dbReference type="AlphaFoldDB" id="A0A0L7M845"/>
<keyword evidence="5" id="KW-0648">Protein biosynthesis</keyword>
<dbReference type="EMBL" id="GG701885">
    <property type="protein sequence ID" value="KOB89049.1"/>
    <property type="molecule type" value="Genomic_DNA"/>
</dbReference>
<dbReference type="PANTHER" id="PTHR45989:SF1">
    <property type="entry name" value="TRANSLATION INITIATION FACTOR EIF-2B SUBUNIT GAMMA"/>
    <property type="match status" value="1"/>
</dbReference>
<dbReference type="PANTHER" id="PTHR45989">
    <property type="entry name" value="TRANSLATION INITIATION FACTOR EIF-2B SUBUNIT GAMMA"/>
    <property type="match status" value="1"/>
</dbReference>
<dbReference type="GO" id="GO:0002183">
    <property type="term" value="P:cytoplasmic translational initiation"/>
    <property type="evidence" value="ECO:0007669"/>
    <property type="project" value="TreeGrafter"/>
</dbReference>
<dbReference type="InterPro" id="IPR051960">
    <property type="entry name" value="eIF2B_gamma"/>
</dbReference>
<comment type="subunit">
    <text evidence="6">Component of the translation initiation factor 2B (eIF2B) complex which is a heterodecamer of two sets of five different subunits: alpha, beta, gamma, delta and epsilon. Subunits alpha, beta and delta comprise a regulatory subcomplex and subunits epsilon and gamma comprise a catalytic subcomplex. Within the complex, the hexameric regulatory complex resides at the center, with the two heterodimeric catalytic subcomplexes bound on opposite sides.</text>
</comment>
<evidence type="ECO:0000256" key="2">
    <source>
        <dbReference type="ARBA" id="ARBA00007878"/>
    </source>
</evidence>
<evidence type="ECO:0000256" key="4">
    <source>
        <dbReference type="ARBA" id="ARBA00022540"/>
    </source>
</evidence>
<dbReference type="GO" id="GO:0005829">
    <property type="term" value="C:cytosol"/>
    <property type="evidence" value="ECO:0007669"/>
    <property type="project" value="UniProtKB-SubCell"/>
</dbReference>
<sequence length="195" mass="22711">MYNTLIEKYEGHDELEEGKRENLMLDIINNENVESVVCYIQPKNNGFCQRINSIPNFFKANLLFCVRRQDHYEKHIASLFVFSLLTQKTNSFKDCIISSHFDHEENILLKKSILGKNVTIKKNSSINRSILMDNITIHEKCVIQNSIICDNVVIEENCKSSYYNTLYLIDCIIKENSVIQKNSVHEKETLPLFIS</sequence>
<comment type="subcellular location">
    <subcellularLocation>
        <location evidence="1">Cytoplasm</location>
        <location evidence="1">Cytosol</location>
    </subcellularLocation>
</comment>
<reference evidence="9" key="1">
    <citation type="submission" date="2006-09" db="EMBL/GenBank/DDBJ databases">
        <title>Annotation of Plasmodium falciparum Dd2.</title>
        <authorList>
            <consortium name="The Broad Institute Genome Sequencing Platform"/>
            <person name="Volkman S.K."/>
            <person name="Neafsey D.E."/>
            <person name="Dash A.P."/>
            <person name="Chitnis C.E."/>
            <person name="Hartl D.L."/>
            <person name="Young S.K."/>
            <person name="Zeng Q."/>
            <person name="Koehrsen M."/>
            <person name="Alvarado L."/>
            <person name="Berlin A."/>
            <person name="Borenstein D."/>
            <person name="Chapman S.B."/>
            <person name="Chen Z."/>
            <person name="Engels R."/>
            <person name="Freedman E."/>
            <person name="Gellesch M."/>
            <person name="Goldberg J."/>
            <person name="Griggs A."/>
            <person name="Gujja S."/>
            <person name="Heilman E.R."/>
            <person name="Heiman D.I."/>
            <person name="Howarth C."/>
            <person name="Jen D."/>
            <person name="Larson L."/>
            <person name="Mehta T."/>
            <person name="Neiman D."/>
            <person name="Park D."/>
            <person name="Pearson M."/>
            <person name="Roberts A."/>
            <person name="Saif S."/>
            <person name="Shea T."/>
            <person name="Shenoy N."/>
            <person name="Sisk P."/>
            <person name="Stolte C."/>
            <person name="Sykes S."/>
            <person name="Walk T."/>
            <person name="White J."/>
            <person name="Yandava C."/>
            <person name="Haas B."/>
            <person name="Henn M.R."/>
            <person name="Nusbaum C."/>
            <person name="Birren B."/>
        </authorList>
    </citation>
    <scope>NUCLEOTIDE SEQUENCE [LARGE SCALE GENOMIC DNA]</scope>
</reference>
<dbReference type="GO" id="GO:0005085">
    <property type="term" value="F:guanyl-nucleotide exchange factor activity"/>
    <property type="evidence" value="ECO:0007669"/>
    <property type="project" value="TreeGrafter"/>
</dbReference>
<dbReference type="InterPro" id="IPR056818">
    <property type="entry name" value="GlmU/GlgC-like_hexapep"/>
</dbReference>
<proteinExistence type="inferred from homology"/>
<evidence type="ECO:0000313" key="9">
    <source>
        <dbReference type="Proteomes" id="UP000054282"/>
    </source>
</evidence>
<evidence type="ECO:0000259" key="7">
    <source>
        <dbReference type="Pfam" id="PF24894"/>
    </source>
</evidence>
<name>A0A0L7M845_PLAF4</name>
<reference evidence="9" key="2">
    <citation type="submission" date="2006-09" db="EMBL/GenBank/DDBJ databases">
        <title>The genome sequence of Plasmodium falciparum Dd2.</title>
        <authorList>
            <consortium name="The Broad Institute Genome Sequencing Platform"/>
            <person name="Birren B."/>
            <person name="Lander E."/>
            <person name="Galagan J."/>
            <person name="Nusbaum C."/>
            <person name="Devon K."/>
            <person name="Henn M."/>
            <person name="Jaffe D."/>
            <person name="Butler J."/>
            <person name="Alvarez P."/>
            <person name="Gnerre S."/>
            <person name="Grabherr M."/>
            <person name="Kleber M."/>
            <person name="Mauceli E."/>
            <person name="Brockman W."/>
            <person name="MacCallum I.A."/>
            <person name="Rounsley S."/>
            <person name="Young S."/>
            <person name="LaButti K."/>
            <person name="Pushparaj V."/>
            <person name="DeCaprio D."/>
            <person name="Crawford M."/>
            <person name="Koehrsen M."/>
            <person name="Engels R."/>
            <person name="Montgomery P."/>
            <person name="Pearson M."/>
            <person name="Howarth C."/>
            <person name="Larson L."/>
            <person name="Luoma S."/>
            <person name="White J."/>
            <person name="Kodira C."/>
            <person name="Zeng Q."/>
            <person name="O'Leary S."/>
            <person name="Yandava C."/>
            <person name="Alvarado L."/>
            <person name="Wirth D."/>
            <person name="Volkman S."/>
            <person name="Hartl D."/>
        </authorList>
    </citation>
    <scope>NUCLEOTIDE SEQUENCE [LARGE SCALE GENOMIC DNA]</scope>
</reference>
<dbReference type="Gene3D" id="2.160.10.10">
    <property type="entry name" value="Hexapeptide repeat proteins"/>
    <property type="match status" value="1"/>
</dbReference>
<organism evidence="8 9">
    <name type="scientific">Plasmodium falciparum (isolate Dd2)</name>
    <dbReference type="NCBI Taxonomy" id="57267"/>
    <lineage>
        <taxon>Eukaryota</taxon>
        <taxon>Sar</taxon>
        <taxon>Alveolata</taxon>
        <taxon>Apicomplexa</taxon>
        <taxon>Aconoidasida</taxon>
        <taxon>Haemosporida</taxon>
        <taxon>Plasmodiidae</taxon>
        <taxon>Plasmodium</taxon>
        <taxon>Plasmodium (Laverania)</taxon>
    </lineage>
</organism>
<evidence type="ECO:0000313" key="8">
    <source>
        <dbReference type="EMBL" id="KOB89049.1"/>
    </source>
</evidence>
<dbReference type="InterPro" id="IPR011004">
    <property type="entry name" value="Trimer_LpxA-like_sf"/>
</dbReference>
<dbReference type="KEGG" id="pfd:PFDG_04118"/>
<dbReference type="GO" id="GO:0003743">
    <property type="term" value="F:translation initiation factor activity"/>
    <property type="evidence" value="ECO:0007669"/>
    <property type="project" value="TreeGrafter"/>
</dbReference>
<dbReference type="Pfam" id="PF24894">
    <property type="entry name" value="Hexapep_GlmU"/>
    <property type="match status" value="1"/>
</dbReference>
<dbReference type="Proteomes" id="UP000054282">
    <property type="component" value="Unassembled WGS sequence"/>
</dbReference>
<feature type="domain" description="Glucose-1-phosphate adenylyltransferase/Bifunctional protein GlmU-like C-terminal hexapeptide" evidence="7">
    <location>
        <begin position="108"/>
        <end position="158"/>
    </location>
</feature>
<comment type="similarity">
    <text evidence="2">Belongs to the eIF-2B gamma/epsilon subunits family.</text>
</comment>
<evidence type="ECO:0000256" key="1">
    <source>
        <dbReference type="ARBA" id="ARBA00004514"/>
    </source>
</evidence>
<dbReference type="SUPFAM" id="SSF51161">
    <property type="entry name" value="Trimeric LpxA-like enzymes"/>
    <property type="match status" value="1"/>
</dbReference>
<evidence type="ECO:0000256" key="3">
    <source>
        <dbReference type="ARBA" id="ARBA00022490"/>
    </source>
</evidence>
<gene>
    <name evidence="8" type="ORF">PFDG_04118</name>
</gene>
<dbReference type="OrthoDB" id="285674at2759"/>
<dbReference type="GO" id="GO:0005851">
    <property type="term" value="C:eukaryotic translation initiation factor 2B complex"/>
    <property type="evidence" value="ECO:0007669"/>
    <property type="project" value="TreeGrafter"/>
</dbReference>
<keyword evidence="3" id="KW-0963">Cytoplasm</keyword>
<evidence type="ECO:0000256" key="6">
    <source>
        <dbReference type="ARBA" id="ARBA00046432"/>
    </source>
</evidence>
<accession>A0A0L7M845</accession>
<keyword evidence="4" id="KW-0396">Initiation factor</keyword>
<protein>
    <recommendedName>
        <fullName evidence="7">Glucose-1-phosphate adenylyltransferase/Bifunctional protein GlmU-like C-terminal hexapeptide domain-containing protein</fullName>
    </recommendedName>
</protein>
<evidence type="ECO:0000256" key="5">
    <source>
        <dbReference type="ARBA" id="ARBA00022917"/>
    </source>
</evidence>